<reference evidence="8" key="1">
    <citation type="submission" date="2022-06" db="EMBL/GenBank/DDBJ databases">
        <title>WGS of actinobacteria.</title>
        <authorList>
            <person name="Thawai C."/>
        </authorList>
    </citation>
    <scope>NUCLEOTIDE SEQUENCE</scope>
    <source>
        <strain evidence="8">AA8</strain>
    </source>
</reference>
<keyword evidence="3 7" id="KW-0479">Metal-binding</keyword>
<proteinExistence type="inferred from homology"/>
<dbReference type="Gene3D" id="1.10.630.10">
    <property type="entry name" value="Cytochrome P450"/>
    <property type="match status" value="1"/>
</dbReference>
<dbReference type="SUPFAM" id="SSF48264">
    <property type="entry name" value="Cytochrome P450"/>
    <property type="match status" value="1"/>
</dbReference>
<dbReference type="GO" id="GO:0004497">
    <property type="term" value="F:monooxygenase activity"/>
    <property type="evidence" value="ECO:0007669"/>
    <property type="project" value="UniProtKB-KW"/>
</dbReference>
<dbReference type="FunFam" id="1.10.630.10:FF:000018">
    <property type="entry name" value="Cytochrome P450 monooxygenase"/>
    <property type="match status" value="1"/>
</dbReference>
<keyword evidence="6 7" id="KW-0503">Monooxygenase</keyword>
<dbReference type="RefSeq" id="WP_168092134.1">
    <property type="nucleotide sequence ID" value="NZ_JAATER010000056.1"/>
</dbReference>
<evidence type="ECO:0000256" key="6">
    <source>
        <dbReference type="ARBA" id="ARBA00023033"/>
    </source>
</evidence>
<accession>A0A9X2LEQ4</accession>
<dbReference type="GO" id="GO:0005506">
    <property type="term" value="F:iron ion binding"/>
    <property type="evidence" value="ECO:0007669"/>
    <property type="project" value="InterPro"/>
</dbReference>
<dbReference type="InterPro" id="IPR001128">
    <property type="entry name" value="Cyt_P450"/>
</dbReference>
<keyword evidence="2 7" id="KW-0349">Heme</keyword>
<name>A0A9X2LEQ4_9ACTN</name>
<dbReference type="PROSITE" id="PS00086">
    <property type="entry name" value="CYTOCHROME_P450"/>
    <property type="match status" value="1"/>
</dbReference>
<sequence length="410" mass="45549">MTTVPDLPDLPGATEALEHFPFDDGRGVEVNERFRELRQRKGLLRVRLAYGEPTWLVTRYADARLVLGDARFSRAMSVGRDFPRQEEATELAGLITMDAPEHTRLRTLLVKALSRSRMEAQRPTVRAVADELLSSAMNAGPGMDIVVDYAQRMSVLSICDLLGVPVSDREVFESTSEALMPGSAVGAEDMMRRFGALRVCTERLIAERRADPRDDLMSAMVQAREEEDRLTDDELIDLVVSMLLARFEAIITQIPNCVHVLTRGDRALWNRLRANPAELPAAVEELLRNNASAGAGLFVRYAREDVNVGGTLVRAGEALTVAIESANHDPARFEDPDAIDFTRQAGGHLTFGYGAHYCVGAQLGRIDLQEGLRALLTRTPELTVRDIKWRVRPHIRGPEAMRVTWQGGPE</sequence>
<evidence type="ECO:0000313" key="9">
    <source>
        <dbReference type="Proteomes" id="UP001142374"/>
    </source>
</evidence>
<gene>
    <name evidence="8" type="ORF">NQU55_08325</name>
</gene>
<dbReference type="PANTHER" id="PTHR46696:SF1">
    <property type="entry name" value="CYTOCHROME P450 YJIB-RELATED"/>
    <property type="match status" value="1"/>
</dbReference>
<evidence type="ECO:0000256" key="4">
    <source>
        <dbReference type="ARBA" id="ARBA00023002"/>
    </source>
</evidence>
<organism evidence="8 9">
    <name type="scientific">Streptomyces telluris</name>
    <dbReference type="NCBI Taxonomy" id="2720021"/>
    <lineage>
        <taxon>Bacteria</taxon>
        <taxon>Bacillati</taxon>
        <taxon>Actinomycetota</taxon>
        <taxon>Actinomycetes</taxon>
        <taxon>Kitasatosporales</taxon>
        <taxon>Streptomycetaceae</taxon>
        <taxon>Streptomyces</taxon>
    </lineage>
</organism>
<evidence type="ECO:0000256" key="7">
    <source>
        <dbReference type="RuleBase" id="RU000461"/>
    </source>
</evidence>
<evidence type="ECO:0000256" key="2">
    <source>
        <dbReference type="ARBA" id="ARBA00022617"/>
    </source>
</evidence>
<dbReference type="InterPro" id="IPR002397">
    <property type="entry name" value="Cyt_P450_B"/>
</dbReference>
<dbReference type="Proteomes" id="UP001142374">
    <property type="component" value="Unassembled WGS sequence"/>
</dbReference>
<comment type="caution">
    <text evidence="8">The sequence shown here is derived from an EMBL/GenBank/DDBJ whole genome shotgun (WGS) entry which is preliminary data.</text>
</comment>
<dbReference type="InterPro" id="IPR036396">
    <property type="entry name" value="Cyt_P450_sf"/>
</dbReference>
<evidence type="ECO:0000256" key="1">
    <source>
        <dbReference type="ARBA" id="ARBA00010617"/>
    </source>
</evidence>
<evidence type="ECO:0000256" key="5">
    <source>
        <dbReference type="ARBA" id="ARBA00023004"/>
    </source>
</evidence>
<keyword evidence="9" id="KW-1185">Reference proteome</keyword>
<dbReference type="GO" id="GO:0016705">
    <property type="term" value="F:oxidoreductase activity, acting on paired donors, with incorporation or reduction of molecular oxygen"/>
    <property type="evidence" value="ECO:0007669"/>
    <property type="project" value="InterPro"/>
</dbReference>
<dbReference type="CDD" id="cd11031">
    <property type="entry name" value="Cyp158A-like"/>
    <property type="match status" value="1"/>
</dbReference>
<evidence type="ECO:0000256" key="3">
    <source>
        <dbReference type="ARBA" id="ARBA00022723"/>
    </source>
</evidence>
<comment type="similarity">
    <text evidence="1 7">Belongs to the cytochrome P450 family.</text>
</comment>
<dbReference type="GO" id="GO:0020037">
    <property type="term" value="F:heme binding"/>
    <property type="evidence" value="ECO:0007669"/>
    <property type="project" value="InterPro"/>
</dbReference>
<dbReference type="EMBL" id="JANIID010000005">
    <property type="protein sequence ID" value="MCQ8769788.1"/>
    <property type="molecule type" value="Genomic_DNA"/>
</dbReference>
<dbReference type="PANTHER" id="PTHR46696">
    <property type="entry name" value="P450, PUTATIVE (EUROFUNG)-RELATED"/>
    <property type="match status" value="1"/>
</dbReference>
<keyword evidence="4 7" id="KW-0560">Oxidoreductase</keyword>
<protein>
    <submittedName>
        <fullName evidence="8">Cytochrome P450</fullName>
    </submittedName>
</protein>
<evidence type="ECO:0000313" key="8">
    <source>
        <dbReference type="EMBL" id="MCQ8769788.1"/>
    </source>
</evidence>
<keyword evidence="5 7" id="KW-0408">Iron</keyword>
<dbReference type="InterPro" id="IPR017972">
    <property type="entry name" value="Cyt_P450_CS"/>
</dbReference>
<dbReference type="Pfam" id="PF00067">
    <property type="entry name" value="p450"/>
    <property type="match status" value="1"/>
</dbReference>
<dbReference type="AlphaFoldDB" id="A0A9X2LEQ4"/>
<dbReference type="PRINTS" id="PR00359">
    <property type="entry name" value="BP450"/>
</dbReference>